<accession>A0ABP9K2J9</accession>
<comment type="caution">
    <text evidence="5">The sequence shown here is derived from an EMBL/GenBank/DDBJ whole genome shotgun (WGS) entry which is preliminary data.</text>
</comment>
<gene>
    <name evidence="5" type="ORF">GCM10023208_06890</name>
</gene>
<evidence type="ECO:0000259" key="4">
    <source>
        <dbReference type="Pfam" id="PF09084"/>
    </source>
</evidence>
<dbReference type="PANTHER" id="PTHR30024:SF47">
    <property type="entry name" value="TAURINE-BINDING PERIPLASMIC PROTEIN"/>
    <property type="match status" value="1"/>
</dbReference>
<dbReference type="RefSeq" id="WP_346031730.1">
    <property type="nucleotide sequence ID" value="NZ_BAABHV010000005.1"/>
</dbReference>
<organism evidence="5 6">
    <name type="scientific">Erythrobacter westpacificensis</name>
    <dbReference type="NCBI Taxonomy" id="1055231"/>
    <lineage>
        <taxon>Bacteria</taxon>
        <taxon>Pseudomonadati</taxon>
        <taxon>Pseudomonadota</taxon>
        <taxon>Alphaproteobacteria</taxon>
        <taxon>Sphingomonadales</taxon>
        <taxon>Erythrobacteraceae</taxon>
        <taxon>Erythrobacter/Porphyrobacter group</taxon>
        <taxon>Erythrobacter</taxon>
    </lineage>
</organism>
<dbReference type="EMBL" id="BAABHV010000005">
    <property type="protein sequence ID" value="GAA5049035.1"/>
    <property type="molecule type" value="Genomic_DNA"/>
</dbReference>
<dbReference type="Gene3D" id="3.40.190.10">
    <property type="entry name" value="Periplasmic binding protein-like II"/>
    <property type="match status" value="2"/>
</dbReference>
<comment type="subcellular location">
    <subcellularLocation>
        <location evidence="1">Periplasm</location>
    </subcellularLocation>
</comment>
<dbReference type="PANTHER" id="PTHR30024">
    <property type="entry name" value="ALIPHATIC SULFONATES-BINDING PROTEIN-RELATED"/>
    <property type="match status" value="1"/>
</dbReference>
<feature type="domain" description="SsuA/THI5-like" evidence="4">
    <location>
        <begin position="86"/>
        <end position="141"/>
    </location>
</feature>
<evidence type="ECO:0000256" key="3">
    <source>
        <dbReference type="ARBA" id="ARBA00022729"/>
    </source>
</evidence>
<proteinExistence type="inferred from homology"/>
<evidence type="ECO:0000256" key="2">
    <source>
        <dbReference type="ARBA" id="ARBA00010742"/>
    </source>
</evidence>
<evidence type="ECO:0000256" key="1">
    <source>
        <dbReference type="ARBA" id="ARBA00004418"/>
    </source>
</evidence>
<dbReference type="SUPFAM" id="SSF53850">
    <property type="entry name" value="Periplasmic binding protein-like II"/>
    <property type="match status" value="1"/>
</dbReference>
<protein>
    <submittedName>
        <fullName evidence="5">ABC transporter substrate-binding protein</fullName>
    </submittedName>
</protein>
<dbReference type="InterPro" id="IPR015168">
    <property type="entry name" value="SsuA/THI5"/>
</dbReference>
<dbReference type="Pfam" id="PF09084">
    <property type="entry name" value="NMT1"/>
    <property type="match status" value="1"/>
</dbReference>
<comment type="similarity">
    <text evidence="2">Belongs to the bacterial solute-binding protein SsuA/TauA family.</text>
</comment>
<reference evidence="6" key="1">
    <citation type="journal article" date="2019" name="Int. J. Syst. Evol. Microbiol.">
        <title>The Global Catalogue of Microorganisms (GCM) 10K type strain sequencing project: providing services to taxonomists for standard genome sequencing and annotation.</title>
        <authorList>
            <consortium name="The Broad Institute Genomics Platform"/>
            <consortium name="The Broad Institute Genome Sequencing Center for Infectious Disease"/>
            <person name="Wu L."/>
            <person name="Ma J."/>
        </authorList>
    </citation>
    <scope>NUCLEOTIDE SEQUENCE [LARGE SCALE GENOMIC DNA]</scope>
    <source>
        <strain evidence="6">JCM 18014</strain>
    </source>
</reference>
<dbReference type="Proteomes" id="UP001500518">
    <property type="component" value="Unassembled WGS sequence"/>
</dbReference>
<keyword evidence="3" id="KW-0732">Signal</keyword>
<evidence type="ECO:0000313" key="6">
    <source>
        <dbReference type="Proteomes" id="UP001500518"/>
    </source>
</evidence>
<evidence type="ECO:0000313" key="5">
    <source>
        <dbReference type="EMBL" id="GAA5049035.1"/>
    </source>
</evidence>
<name>A0ABP9K2J9_9SPHN</name>
<keyword evidence="6" id="KW-1185">Reference proteome</keyword>
<sequence length="330" mass="38031">MTRLNLSLACWAYDRTEALQTGQVRPDGIDLNFQALEVEETFFRMAKHQEFDVSEMSMSSYCVTLARDNPPFIAIPVFPSRFFRHSCIFVSAKSGIEKPEDLVGKRIGVPEYQMTAPVWIRGILEDEYGVDPSSVTYVTGGEESPGREEKLKLDLPEKFKVEPIGPTQTLTRMLADGKIDALHTARAPSTFYSEPQNVRRLFSDFVDVEKAYYERTGIFPIMHVVAIRREVYEKNRWIARALYKAFEEAQRITYEQLRVSASLKTMLPWQIAMVEDTIATMGDNWWPYGVEANREVIETFVRYHNEQGLSDRLLTVEEMFAPETFSEFVI</sequence>